<keyword evidence="3" id="KW-1185">Reference proteome</keyword>
<comment type="caution">
    <text evidence="2">The sequence shown here is derived from an EMBL/GenBank/DDBJ whole genome shotgun (WGS) entry which is preliminary data.</text>
</comment>
<dbReference type="GO" id="GO:0016702">
    <property type="term" value="F:oxidoreductase activity, acting on single donors with incorporation of molecular oxygen, incorporation of two atoms of oxygen"/>
    <property type="evidence" value="ECO:0007669"/>
    <property type="project" value="UniProtKB-ARBA"/>
</dbReference>
<gene>
    <name evidence="2" type="ORF">EDC64_103282</name>
</gene>
<sequence length="356" mass="38849">MRSTVVGGAMLPHAPQFFTLPDTEDKATVAAVKKAGADIGEKLKALNPDLWIIFSNDHAEQFFHTSAPPFTIHVGGEATGEFAGHKFHWQVPSEIGFELVRELYRQGFDPAFSSTAKIDYAIGIPLTHLGVTAPVLPIYVNAYLPPQPTMERCYAFGQAIARAVTSMGLRTVVVCSGGMSHFPGTDRYSSPELDWDTKAFERLCAGNLKSLVGYDEVELDDTGNIELRCWACGAGALGERKPDLVSMDPSWHHNYASLGWFEAKSTDHQAHYPNIKPELVALTSALHTLAHDGDKRAAYVADPKSYVAALDLPETQKAALADLDVPQMVAMGVHPLVPFLANMQIQRLKPRQPAAE</sequence>
<dbReference type="InterPro" id="IPR036622">
    <property type="entry name" value="LigA_sf"/>
</dbReference>
<evidence type="ECO:0000313" key="3">
    <source>
        <dbReference type="Proteomes" id="UP000294664"/>
    </source>
</evidence>
<reference evidence="2 3" key="1">
    <citation type="submission" date="2019-03" db="EMBL/GenBank/DDBJ databases">
        <title>Genomic Encyclopedia of Type Strains, Phase IV (KMG-IV): sequencing the most valuable type-strain genomes for metagenomic binning, comparative biology and taxonomic classification.</title>
        <authorList>
            <person name="Goeker M."/>
        </authorList>
    </citation>
    <scope>NUCLEOTIDE SEQUENCE [LARGE SCALE GENOMIC DNA]</scope>
    <source>
        <strain evidence="2 3">DSM 9035</strain>
    </source>
</reference>
<feature type="domain" description="Extradiol ring-cleavage dioxygenase class III enzyme subunit B" evidence="1">
    <location>
        <begin position="9"/>
        <end position="244"/>
    </location>
</feature>
<dbReference type="OrthoDB" id="8673673at2"/>
<protein>
    <submittedName>
        <fullName evidence="2">2,3-dihydroxyphenylpropionate 1,2-dioxygenase</fullName>
    </submittedName>
</protein>
<keyword evidence="2" id="KW-0223">Dioxygenase</keyword>
<organism evidence="2 3">
    <name type="scientific">Aquabacter spiritensis</name>
    <dbReference type="NCBI Taxonomy" id="933073"/>
    <lineage>
        <taxon>Bacteria</taxon>
        <taxon>Pseudomonadati</taxon>
        <taxon>Pseudomonadota</taxon>
        <taxon>Alphaproteobacteria</taxon>
        <taxon>Hyphomicrobiales</taxon>
        <taxon>Xanthobacteraceae</taxon>
        <taxon>Aquabacter</taxon>
    </lineage>
</organism>
<name>A0A4V6NZK5_9HYPH</name>
<dbReference type="SUPFAM" id="SSF53213">
    <property type="entry name" value="LigB-like"/>
    <property type="match status" value="1"/>
</dbReference>
<dbReference type="Pfam" id="PF02900">
    <property type="entry name" value="LigB"/>
    <property type="match status" value="1"/>
</dbReference>
<evidence type="ECO:0000259" key="1">
    <source>
        <dbReference type="Pfam" id="PF02900"/>
    </source>
</evidence>
<dbReference type="AlphaFoldDB" id="A0A4V6NZK5"/>
<keyword evidence="2" id="KW-0560">Oxidoreductase</keyword>
<dbReference type="InterPro" id="IPR004183">
    <property type="entry name" value="Xdiol_dOase_suB"/>
</dbReference>
<dbReference type="Gene3D" id="3.40.830.10">
    <property type="entry name" value="LigB-like"/>
    <property type="match status" value="1"/>
</dbReference>
<proteinExistence type="predicted"/>
<dbReference type="SUPFAM" id="SSF48076">
    <property type="entry name" value="LigA subunit of an aromatic-ring-opening dioxygenase LigAB"/>
    <property type="match status" value="1"/>
</dbReference>
<accession>A0A4V6NZK5</accession>
<dbReference type="EMBL" id="SMAI01000003">
    <property type="protein sequence ID" value="TCT06178.1"/>
    <property type="molecule type" value="Genomic_DNA"/>
</dbReference>
<dbReference type="GO" id="GO:0008198">
    <property type="term" value="F:ferrous iron binding"/>
    <property type="evidence" value="ECO:0007669"/>
    <property type="project" value="InterPro"/>
</dbReference>
<dbReference type="RefSeq" id="WP_132030690.1">
    <property type="nucleotide sequence ID" value="NZ_SMAI01000003.1"/>
</dbReference>
<evidence type="ECO:0000313" key="2">
    <source>
        <dbReference type="EMBL" id="TCT06178.1"/>
    </source>
</evidence>
<dbReference type="Proteomes" id="UP000294664">
    <property type="component" value="Unassembled WGS sequence"/>
</dbReference>
<dbReference type="Gene3D" id="1.10.700.10">
    <property type="entry name" value="Dioxygenase LigAB, LigA subunit"/>
    <property type="match status" value="1"/>
</dbReference>